<dbReference type="InterPro" id="IPR000819">
    <property type="entry name" value="Peptidase_M17_C"/>
</dbReference>
<feature type="compositionally biased region" description="Polar residues" evidence="9">
    <location>
        <begin position="12"/>
        <end position="21"/>
    </location>
</feature>
<dbReference type="Pfam" id="PF00883">
    <property type="entry name" value="Peptidase_M17"/>
    <property type="match status" value="1"/>
</dbReference>
<dbReference type="EC" id="3.4.11.1" evidence="8"/>
<comment type="catalytic activity">
    <reaction evidence="2 8">
        <text>Release of an N-terminal amino acid, preferentially leucine, but not glutamic or aspartic acids.</text>
        <dbReference type="EC" id="3.4.11.10"/>
    </reaction>
</comment>
<dbReference type="CDD" id="cd00433">
    <property type="entry name" value="Peptidase_M17"/>
    <property type="match status" value="1"/>
</dbReference>
<keyword evidence="8" id="KW-0479">Metal-binding</keyword>
<sequence length="511" mass="53138">MTPVEVAPRGGPQTSVANRSGSLVSALRETDGADLVAVSVRKADGSVVADRHGDQVAAAYGVDLTAVLETERVRAGTGEIVRVPVTAPEGLPRRFVLVGIGTGSPKDLRRAAAALARSARGRTHVVTTLGDGSSAEGARAVVEGFVLGGYTPPSAGLKPRSESAPAQRLTLVGNHPGSGLDRGRAHARATVLARDLAETPSNLKSPDWLARQAADLGAAAGLDVRIWDETELAEEGFGGLLAVGAGSATPPRFVRIDYRPEGGSRRKPIVLVGKGITYDTGGISIKPRQSMVTMKTDMTGAAVVLATLLACPEVGVRRPVTALLPLAENAFGADSYRPSDVVTTYDGTTVEILNTDAEGRMVLADGLGYAVRHLDPEMLVDVATLTGAAALGLGKRHAALYSSTDRLAGSLQAAAVASGELVWRMPLVDDYRPALDSPVADIRQMPGRGADTSGGGSITAALFLREFTAGARWAHLDIAGPGRADRDEHEVTRGATGFGARLLLRWLEGLR</sequence>
<accession>A0ABT9NYV3</accession>
<dbReference type="SUPFAM" id="SSF53187">
    <property type="entry name" value="Zn-dependent exopeptidases"/>
    <property type="match status" value="1"/>
</dbReference>
<evidence type="ECO:0000256" key="7">
    <source>
        <dbReference type="ARBA" id="ARBA00049972"/>
    </source>
</evidence>
<evidence type="ECO:0000256" key="4">
    <source>
        <dbReference type="ARBA" id="ARBA00022438"/>
    </source>
</evidence>
<evidence type="ECO:0000256" key="3">
    <source>
        <dbReference type="ARBA" id="ARBA00009528"/>
    </source>
</evidence>
<dbReference type="InterPro" id="IPR043472">
    <property type="entry name" value="Macro_dom-like"/>
</dbReference>
<comment type="cofactor">
    <cofactor evidence="8">
        <name>Mn(2+)</name>
        <dbReference type="ChEBI" id="CHEBI:29035"/>
    </cofactor>
    <text evidence="8">Binds 2 manganese ions per subunit.</text>
</comment>
<dbReference type="Gene3D" id="3.40.630.10">
    <property type="entry name" value="Zn peptidases"/>
    <property type="match status" value="1"/>
</dbReference>
<feature type="binding site" evidence="8">
    <location>
        <position position="356"/>
    </location>
    <ligand>
        <name>Mn(2+)</name>
        <dbReference type="ChEBI" id="CHEBI:29035"/>
        <label>1</label>
    </ligand>
</feature>
<evidence type="ECO:0000313" key="11">
    <source>
        <dbReference type="EMBL" id="MDP9825481.1"/>
    </source>
</evidence>
<dbReference type="PANTHER" id="PTHR11963:SF23">
    <property type="entry name" value="CYTOSOL AMINOPEPTIDASE"/>
    <property type="match status" value="1"/>
</dbReference>
<keyword evidence="6 8" id="KW-0378">Hydrolase</keyword>
<dbReference type="Pfam" id="PF02789">
    <property type="entry name" value="Peptidase_M17_N"/>
    <property type="match status" value="1"/>
</dbReference>
<reference evidence="11 12" key="1">
    <citation type="submission" date="2023-07" db="EMBL/GenBank/DDBJ databases">
        <title>Sequencing the genomes of 1000 actinobacteria strains.</title>
        <authorList>
            <person name="Klenk H.-P."/>
        </authorList>
    </citation>
    <scope>NUCLEOTIDE SEQUENCE [LARGE SCALE GENOMIC DNA]</scope>
    <source>
        <strain evidence="11 12">DSM 44388</strain>
    </source>
</reference>
<evidence type="ECO:0000256" key="9">
    <source>
        <dbReference type="SAM" id="MobiDB-lite"/>
    </source>
</evidence>
<dbReference type="PROSITE" id="PS00631">
    <property type="entry name" value="CYTOSOL_AP"/>
    <property type="match status" value="1"/>
</dbReference>
<evidence type="ECO:0000256" key="8">
    <source>
        <dbReference type="HAMAP-Rule" id="MF_00181"/>
    </source>
</evidence>
<feature type="active site" evidence="8">
    <location>
        <position position="286"/>
    </location>
</feature>
<dbReference type="Gene3D" id="3.40.220.10">
    <property type="entry name" value="Leucine Aminopeptidase, subunit E, domain 1"/>
    <property type="match status" value="1"/>
</dbReference>
<comment type="caution">
    <text evidence="11">The sequence shown here is derived from an EMBL/GenBank/DDBJ whole genome shotgun (WGS) entry which is preliminary data.</text>
</comment>
<feature type="binding site" evidence="8">
    <location>
        <position position="358"/>
    </location>
    <ligand>
        <name>Mn(2+)</name>
        <dbReference type="ChEBI" id="CHEBI:29035"/>
        <label>2</label>
    </ligand>
</feature>
<evidence type="ECO:0000256" key="2">
    <source>
        <dbReference type="ARBA" id="ARBA00000967"/>
    </source>
</evidence>
<dbReference type="NCBIfam" id="NF002073">
    <property type="entry name" value="PRK00913.1-2"/>
    <property type="match status" value="1"/>
</dbReference>
<keyword evidence="8" id="KW-0464">Manganese</keyword>
<dbReference type="HAMAP" id="MF_00181">
    <property type="entry name" value="Cytosol_peptidase_M17"/>
    <property type="match status" value="1"/>
</dbReference>
<evidence type="ECO:0000256" key="1">
    <source>
        <dbReference type="ARBA" id="ARBA00000135"/>
    </source>
</evidence>
<dbReference type="EC" id="3.4.11.10" evidence="8"/>
<feature type="active site" evidence="8">
    <location>
        <position position="360"/>
    </location>
</feature>
<comment type="function">
    <text evidence="7 8">Presumably involved in the processing and regular turnover of intracellular proteins. Catalyzes the removal of unsubstituted N-terminal amino acids from various peptides.</text>
</comment>
<dbReference type="InterPro" id="IPR011356">
    <property type="entry name" value="Leucine_aapep/pepB"/>
</dbReference>
<evidence type="ECO:0000256" key="5">
    <source>
        <dbReference type="ARBA" id="ARBA00022670"/>
    </source>
</evidence>
<organism evidence="11 12">
    <name type="scientific">Kineosporia succinea</name>
    <dbReference type="NCBI Taxonomy" id="84632"/>
    <lineage>
        <taxon>Bacteria</taxon>
        <taxon>Bacillati</taxon>
        <taxon>Actinomycetota</taxon>
        <taxon>Actinomycetes</taxon>
        <taxon>Kineosporiales</taxon>
        <taxon>Kineosporiaceae</taxon>
        <taxon>Kineosporia</taxon>
    </lineage>
</organism>
<proteinExistence type="inferred from homology"/>
<dbReference type="PRINTS" id="PR00481">
    <property type="entry name" value="LAMNOPPTDASE"/>
</dbReference>
<evidence type="ECO:0000256" key="6">
    <source>
        <dbReference type="ARBA" id="ARBA00022801"/>
    </source>
</evidence>
<comment type="subcellular location">
    <subcellularLocation>
        <location evidence="8">Cytoplasm</location>
    </subcellularLocation>
</comment>
<feature type="binding site" evidence="8">
    <location>
        <position position="274"/>
    </location>
    <ligand>
        <name>Mn(2+)</name>
        <dbReference type="ChEBI" id="CHEBI:29035"/>
        <label>2</label>
    </ligand>
</feature>
<dbReference type="InterPro" id="IPR008283">
    <property type="entry name" value="Peptidase_M17_N"/>
</dbReference>
<feature type="binding site" evidence="8">
    <location>
        <position position="279"/>
    </location>
    <ligand>
        <name>Mn(2+)</name>
        <dbReference type="ChEBI" id="CHEBI:29035"/>
        <label>1</label>
    </ligand>
</feature>
<dbReference type="GO" id="GO:0004177">
    <property type="term" value="F:aminopeptidase activity"/>
    <property type="evidence" value="ECO:0007669"/>
    <property type="project" value="UniProtKB-KW"/>
</dbReference>
<evidence type="ECO:0000313" key="12">
    <source>
        <dbReference type="Proteomes" id="UP001235712"/>
    </source>
</evidence>
<comment type="similarity">
    <text evidence="3 8">Belongs to the peptidase M17 family.</text>
</comment>
<keyword evidence="12" id="KW-1185">Reference proteome</keyword>
<dbReference type="Proteomes" id="UP001235712">
    <property type="component" value="Unassembled WGS sequence"/>
</dbReference>
<protein>
    <recommendedName>
        <fullName evidence="8">Probable cytosol aminopeptidase</fullName>
        <ecNumber evidence="8">3.4.11.1</ecNumber>
    </recommendedName>
    <alternativeName>
        <fullName evidence="8">Leucine aminopeptidase</fullName>
        <shortName evidence="8">LAP</shortName>
        <ecNumber evidence="8">3.4.11.10</ecNumber>
    </alternativeName>
    <alternativeName>
        <fullName evidence="8">Leucyl aminopeptidase</fullName>
    </alternativeName>
</protein>
<feature type="region of interest" description="Disordered" evidence="9">
    <location>
        <begin position="1"/>
        <end position="21"/>
    </location>
</feature>
<gene>
    <name evidence="8" type="primary">pepA</name>
    <name evidence="11" type="ORF">J2S57_001230</name>
</gene>
<dbReference type="EMBL" id="JAUSQZ010000001">
    <property type="protein sequence ID" value="MDP9825481.1"/>
    <property type="molecule type" value="Genomic_DNA"/>
</dbReference>
<keyword evidence="5 8" id="KW-0645">Protease</keyword>
<feature type="domain" description="Cytosol aminopeptidase" evidence="10">
    <location>
        <begin position="354"/>
        <end position="361"/>
    </location>
</feature>
<feature type="binding site" evidence="8">
    <location>
        <position position="297"/>
    </location>
    <ligand>
        <name>Mn(2+)</name>
        <dbReference type="ChEBI" id="CHEBI:29035"/>
        <label>2</label>
    </ligand>
</feature>
<dbReference type="PANTHER" id="PTHR11963">
    <property type="entry name" value="LEUCINE AMINOPEPTIDASE-RELATED"/>
    <property type="match status" value="1"/>
</dbReference>
<evidence type="ECO:0000259" key="10">
    <source>
        <dbReference type="PROSITE" id="PS00631"/>
    </source>
</evidence>
<dbReference type="InterPro" id="IPR023042">
    <property type="entry name" value="Peptidase_M17_leu_NH2_pept"/>
</dbReference>
<dbReference type="SUPFAM" id="SSF52949">
    <property type="entry name" value="Macro domain-like"/>
    <property type="match status" value="1"/>
</dbReference>
<keyword evidence="8" id="KW-0963">Cytoplasm</keyword>
<feature type="binding site" evidence="8">
    <location>
        <position position="279"/>
    </location>
    <ligand>
        <name>Mn(2+)</name>
        <dbReference type="ChEBI" id="CHEBI:29035"/>
        <label>2</label>
    </ligand>
</feature>
<keyword evidence="4 8" id="KW-0031">Aminopeptidase</keyword>
<feature type="binding site" evidence="8">
    <location>
        <position position="358"/>
    </location>
    <ligand>
        <name>Mn(2+)</name>
        <dbReference type="ChEBI" id="CHEBI:29035"/>
        <label>1</label>
    </ligand>
</feature>
<comment type="catalytic activity">
    <reaction evidence="1 8">
        <text>Release of an N-terminal amino acid, Xaa-|-Yaa-, in which Xaa is preferably Leu, but may be other amino acids including Pro although not Arg or Lys, and Yaa may be Pro. Amino acid amides and methyl esters are also readily hydrolyzed, but rates on arylamides are exceedingly low.</text>
        <dbReference type="EC" id="3.4.11.1"/>
    </reaction>
</comment>
<name>A0ABT9NYV3_9ACTN</name>